<gene>
    <name evidence="3" type="ORF">DS745_03280</name>
</gene>
<evidence type="ECO:0000259" key="2">
    <source>
        <dbReference type="Pfam" id="PF12688"/>
    </source>
</evidence>
<dbReference type="OrthoDB" id="193829at2"/>
<dbReference type="Pfam" id="PF13174">
    <property type="entry name" value="TPR_6"/>
    <property type="match status" value="1"/>
</dbReference>
<keyword evidence="1" id="KW-0802">TPR repeat</keyword>
<accession>A0A4Q0W1D8</accession>
<dbReference type="Pfam" id="PF12688">
    <property type="entry name" value="TPR_5"/>
    <property type="match status" value="1"/>
</dbReference>
<dbReference type="PANTHER" id="PTHR12558:SF44">
    <property type="entry name" value="TETRATRICOPEPTIDE REPEAT-CONTAINING PROTEIN"/>
    <property type="match status" value="1"/>
</dbReference>
<dbReference type="PANTHER" id="PTHR12558">
    <property type="entry name" value="CELL DIVISION CYCLE 16,23,27"/>
    <property type="match status" value="1"/>
</dbReference>
<dbReference type="AlphaFoldDB" id="A0A4Q0W1D8"/>
<evidence type="ECO:0000256" key="1">
    <source>
        <dbReference type="PROSITE-ProRule" id="PRU00339"/>
    </source>
</evidence>
<evidence type="ECO:0000313" key="3">
    <source>
        <dbReference type="EMBL" id="RXJ04421.1"/>
    </source>
</evidence>
<protein>
    <recommendedName>
        <fullName evidence="2">Tetratrico peptide repeat group 5 domain-containing protein</fullName>
    </recommendedName>
</protein>
<dbReference type="RefSeq" id="WP_129076764.1">
    <property type="nucleotide sequence ID" value="NZ_QOUX01000001.1"/>
</dbReference>
<name>A0A4Q0W1D8_9BACI</name>
<feature type="repeat" description="TPR" evidence="1">
    <location>
        <begin position="69"/>
        <end position="102"/>
    </location>
</feature>
<dbReference type="GO" id="GO:0051301">
    <property type="term" value="P:cell division"/>
    <property type="evidence" value="ECO:0007669"/>
    <property type="project" value="TreeGrafter"/>
</dbReference>
<feature type="domain" description="Tetratrico peptide repeat group 5" evidence="2">
    <location>
        <begin position="33"/>
        <end position="153"/>
    </location>
</feature>
<dbReference type="Gene3D" id="1.25.40.10">
    <property type="entry name" value="Tetratricopeptide repeat domain"/>
    <property type="match status" value="1"/>
</dbReference>
<comment type="caution">
    <text evidence="3">The sequence shown here is derived from an EMBL/GenBank/DDBJ whole genome shotgun (WGS) entry which is preliminary data.</text>
</comment>
<dbReference type="InterPro" id="IPR041656">
    <property type="entry name" value="TPR_5"/>
</dbReference>
<dbReference type="EMBL" id="QOUX01000001">
    <property type="protein sequence ID" value="RXJ04421.1"/>
    <property type="molecule type" value="Genomic_DNA"/>
</dbReference>
<dbReference type="InterPro" id="IPR011990">
    <property type="entry name" value="TPR-like_helical_dom_sf"/>
</dbReference>
<dbReference type="PROSITE" id="PS50005">
    <property type="entry name" value="TPR"/>
    <property type="match status" value="1"/>
</dbReference>
<evidence type="ECO:0000313" key="4">
    <source>
        <dbReference type="Proteomes" id="UP000290649"/>
    </source>
</evidence>
<dbReference type="SUPFAM" id="SSF48452">
    <property type="entry name" value="TPR-like"/>
    <property type="match status" value="1"/>
</dbReference>
<organism evidence="3 4">
    <name type="scientific">Anaerobacillus alkaliphilus</name>
    <dbReference type="NCBI Taxonomy" id="1548597"/>
    <lineage>
        <taxon>Bacteria</taxon>
        <taxon>Bacillati</taxon>
        <taxon>Bacillota</taxon>
        <taxon>Bacilli</taxon>
        <taxon>Bacillales</taxon>
        <taxon>Bacillaceae</taxon>
        <taxon>Anaerobacillus</taxon>
    </lineage>
</organism>
<keyword evidence="4" id="KW-1185">Reference proteome</keyword>
<reference evidence="3 4" key="1">
    <citation type="journal article" date="2019" name="Int. J. Syst. Evol. Microbiol.">
        <title>Anaerobacillus alkaliphilus sp. nov., a novel alkaliphilic and moderately halophilic bacterium.</title>
        <authorList>
            <person name="Borsodi A.K."/>
            <person name="Aszalos J.M."/>
            <person name="Bihari P."/>
            <person name="Nagy I."/>
            <person name="Schumann P."/>
            <person name="Sproer C."/>
            <person name="Kovacs A.L."/>
            <person name="Boka K."/>
            <person name="Dobosy P."/>
            <person name="Ovari M."/>
            <person name="Szili-Kovacs T."/>
            <person name="Toth E."/>
        </authorList>
    </citation>
    <scope>NUCLEOTIDE SEQUENCE [LARGE SCALE GENOMIC DNA]</scope>
    <source>
        <strain evidence="3 4">B16-10</strain>
    </source>
</reference>
<proteinExistence type="predicted"/>
<sequence length="157" mass="17922">MLTEAISLLEANNYEAAREILDKLLEADPEDSQVNFYYGSFHDGLGNEREAIPYYEKALANDIQGPNREMAYVQLGSSLRCIGEYEKAMKILSNGLQEFPANGAIKVFLAICYYNTSEHEKSVQLLMTTLLDTSTDQSIQQYKRALTYYKDHLNNTW</sequence>
<dbReference type="Proteomes" id="UP000290649">
    <property type="component" value="Unassembled WGS sequence"/>
</dbReference>
<dbReference type="InterPro" id="IPR019734">
    <property type="entry name" value="TPR_rpt"/>
</dbReference>